<accession>A0A915JUT7</accession>
<name>A0A915JUT7_ROMCU</name>
<evidence type="ECO:0000313" key="1">
    <source>
        <dbReference type="Proteomes" id="UP000887565"/>
    </source>
</evidence>
<dbReference type="WBParaSite" id="nRc.2.0.1.t29858-RA">
    <property type="protein sequence ID" value="nRc.2.0.1.t29858-RA"/>
    <property type="gene ID" value="nRc.2.0.1.g29858"/>
</dbReference>
<reference evidence="2" key="1">
    <citation type="submission" date="2022-11" db="UniProtKB">
        <authorList>
            <consortium name="WormBaseParasite"/>
        </authorList>
    </citation>
    <scope>IDENTIFICATION</scope>
</reference>
<protein>
    <submittedName>
        <fullName evidence="2">Uncharacterized protein</fullName>
    </submittedName>
</protein>
<organism evidence="1 2">
    <name type="scientific">Romanomermis culicivorax</name>
    <name type="common">Nematode worm</name>
    <dbReference type="NCBI Taxonomy" id="13658"/>
    <lineage>
        <taxon>Eukaryota</taxon>
        <taxon>Metazoa</taxon>
        <taxon>Ecdysozoa</taxon>
        <taxon>Nematoda</taxon>
        <taxon>Enoplea</taxon>
        <taxon>Dorylaimia</taxon>
        <taxon>Mermithida</taxon>
        <taxon>Mermithoidea</taxon>
        <taxon>Mermithidae</taxon>
        <taxon>Romanomermis</taxon>
    </lineage>
</organism>
<dbReference type="AlphaFoldDB" id="A0A915JUT7"/>
<proteinExistence type="predicted"/>
<evidence type="ECO:0000313" key="2">
    <source>
        <dbReference type="WBParaSite" id="nRc.2.0.1.t29858-RA"/>
    </source>
</evidence>
<dbReference type="Proteomes" id="UP000887565">
    <property type="component" value="Unplaced"/>
</dbReference>
<keyword evidence="1" id="KW-1185">Reference proteome</keyword>
<sequence length="63" mass="7696">MERIIEDALEHSELRYRLRDSFKFIAFKEARFKTHNSIYTSIQTKISRNDDLRGKRRYTCAIR</sequence>